<dbReference type="SUPFAM" id="SSF53098">
    <property type="entry name" value="Ribonuclease H-like"/>
    <property type="match status" value="1"/>
</dbReference>
<accession>A0A5E4MQS2</accession>
<feature type="domain" description="HAT C-terminal dimerisation" evidence="1">
    <location>
        <begin position="58"/>
        <end position="109"/>
    </location>
</feature>
<dbReference type="AlphaFoldDB" id="A0A5E4MQS2"/>
<dbReference type="InterPro" id="IPR008906">
    <property type="entry name" value="HATC_C_dom"/>
</dbReference>
<sequence length="120" mass="13416">MKTFPEISENIDNNTTINAFSHKNNSNDNDIMRSNDEGANVLKLLDIFKTLTNTSITVAFPNVYLAYKGICTLPPTTASAERCFSKLKLIKTNLRSTISESKLDHLMLISCNADIDIPKY</sequence>
<dbReference type="EMBL" id="CABPRJ010000999">
    <property type="protein sequence ID" value="VVC34568.1"/>
    <property type="molecule type" value="Genomic_DNA"/>
</dbReference>
<dbReference type="Proteomes" id="UP000325440">
    <property type="component" value="Unassembled WGS sequence"/>
</dbReference>
<name>A0A5E4MQS2_9HEMI</name>
<dbReference type="InterPro" id="IPR012337">
    <property type="entry name" value="RNaseH-like_sf"/>
</dbReference>
<keyword evidence="3" id="KW-1185">Reference proteome</keyword>
<dbReference type="OrthoDB" id="6613800at2759"/>
<reference evidence="2 3" key="1">
    <citation type="submission" date="2019-08" db="EMBL/GenBank/DDBJ databases">
        <authorList>
            <person name="Alioto T."/>
            <person name="Alioto T."/>
            <person name="Gomez Garrido J."/>
        </authorList>
    </citation>
    <scope>NUCLEOTIDE SEQUENCE [LARGE SCALE GENOMIC DNA]</scope>
</reference>
<dbReference type="InterPro" id="IPR052958">
    <property type="entry name" value="IFN-induced_PKR_regulator"/>
</dbReference>
<dbReference type="PANTHER" id="PTHR46289">
    <property type="entry name" value="52 KDA REPRESSOR OF THE INHIBITOR OF THE PROTEIN KINASE-LIKE PROTEIN-RELATED"/>
    <property type="match status" value="1"/>
</dbReference>
<dbReference type="GO" id="GO:0046983">
    <property type="term" value="F:protein dimerization activity"/>
    <property type="evidence" value="ECO:0007669"/>
    <property type="project" value="InterPro"/>
</dbReference>
<dbReference type="PANTHER" id="PTHR46289:SF14">
    <property type="entry name" value="DUF4371 DOMAIN-CONTAINING PROTEIN"/>
    <property type="match status" value="1"/>
</dbReference>
<organism evidence="2 3">
    <name type="scientific">Cinara cedri</name>
    <dbReference type="NCBI Taxonomy" id="506608"/>
    <lineage>
        <taxon>Eukaryota</taxon>
        <taxon>Metazoa</taxon>
        <taxon>Ecdysozoa</taxon>
        <taxon>Arthropoda</taxon>
        <taxon>Hexapoda</taxon>
        <taxon>Insecta</taxon>
        <taxon>Pterygota</taxon>
        <taxon>Neoptera</taxon>
        <taxon>Paraneoptera</taxon>
        <taxon>Hemiptera</taxon>
        <taxon>Sternorrhyncha</taxon>
        <taxon>Aphidomorpha</taxon>
        <taxon>Aphidoidea</taxon>
        <taxon>Aphididae</taxon>
        <taxon>Lachninae</taxon>
        <taxon>Cinara</taxon>
    </lineage>
</organism>
<protein>
    <submittedName>
        <fullName evidence="2">Ribonuclease H-like domain,HAT, C-terminal dimerisation domain</fullName>
    </submittedName>
</protein>
<evidence type="ECO:0000313" key="2">
    <source>
        <dbReference type="EMBL" id="VVC34568.1"/>
    </source>
</evidence>
<proteinExistence type="predicted"/>
<dbReference type="Pfam" id="PF05699">
    <property type="entry name" value="Dimer_Tnp_hAT"/>
    <property type="match status" value="1"/>
</dbReference>
<evidence type="ECO:0000313" key="3">
    <source>
        <dbReference type="Proteomes" id="UP000325440"/>
    </source>
</evidence>
<evidence type="ECO:0000259" key="1">
    <source>
        <dbReference type="Pfam" id="PF05699"/>
    </source>
</evidence>
<gene>
    <name evidence="2" type="ORF">CINCED_3A002702</name>
</gene>